<dbReference type="AlphaFoldDB" id="A0A2A7UUN8"/>
<accession>A0A2A7UUN8</accession>
<dbReference type="EMBL" id="PDEA01000001">
    <property type="protein sequence ID" value="PEH88901.1"/>
    <property type="molecule type" value="Genomic_DNA"/>
</dbReference>
<dbReference type="InterPro" id="IPR023393">
    <property type="entry name" value="START-like_dom_sf"/>
</dbReference>
<dbReference type="Proteomes" id="UP000220246">
    <property type="component" value="Unassembled WGS sequence"/>
</dbReference>
<gene>
    <name evidence="1" type="ORF">CRM82_10150</name>
</gene>
<dbReference type="OrthoDB" id="6388102at2"/>
<dbReference type="Gene3D" id="3.30.530.20">
    <property type="match status" value="1"/>
</dbReference>
<evidence type="ECO:0000313" key="1">
    <source>
        <dbReference type="EMBL" id="PEH88901.1"/>
    </source>
</evidence>
<dbReference type="SUPFAM" id="SSF55961">
    <property type="entry name" value="Bet v1-like"/>
    <property type="match status" value="1"/>
</dbReference>
<organism evidence="1 2">
    <name type="scientific">Comamonas terrigena</name>
    <dbReference type="NCBI Taxonomy" id="32013"/>
    <lineage>
        <taxon>Bacteria</taxon>
        <taxon>Pseudomonadati</taxon>
        <taxon>Pseudomonadota</taxon>
        <taxon>Betaproteobacteria</taxon>
        <taxon>Burkholderiales</taxon>
        <taxon>Comamonadaceae</taxon>
        <taxon>Comamonas</taxon>
    </lineage>
</organism>
<reference evidence="2" key="1">
    <citation type="submission" date="2017-09" db="EMBL/GenBank/DDBJ databases">
        <title>FDA dAtabase for Regulatory Grade micrObial Sequences (FDA-ARGOS): Supporting development and validation of Infectious Disease Dx tests.</title>
        <authorList>
            <person name="Minogue T."/>
            <person name="Wolcott M."/>
            <person name="Wasieloski L."/>
            <person name="Aguilar W."/>
            <person name="Moore D."/>
            <person name="Tallon L."/>
            <person name="Sadzewicz L."/>
            <person name="Ott S."/>
            <person name="Zhao X."/>
            <person name="Nagaraj S."/>
            <person name="Vavikolanu K."/>
            <person name="Aluvathingal J."/>
            <person name="Nadendla S."/>
            <person name="Sichtig H."/>
        </authorList>
    </citation>
    <scope>NUCLEOTIDE SEQUENCE [LARGE SCALE GENOMIC DNA]</scope>
    <source>
        <strain evidence="2">FDAARGOS_394</strain>
    </source>
</reference>
<evidence type="ECO:0000313" key="2">
    <source>
        <dbReference type="Proteomes" id="UP000220246"/>
    </source>
</evidence>
<dbReference type="RefSeq" id="WP_066535582.1">
    <property type="nucleotide sequence ID" value="NZ_PDEA01000001.1"/>
</dbReference>
<keyword evidence="2" id="KW-1185">Reference proteome</keyword>
<dbReference type="STRING" id="1219032.GCA_001515545_01676"/>
<comment type="caution">
    <text evidence="1">The sequence shown here is derived from an EMBL/GenBank/DDBJ whole genome shotgun (WGS) entry which is preliminary data.</text>
</comment>
<dbReference type="GeneID" id="80800967"/>
<name>A0A2A7UUN8_COMTR</name>
<proteinExistence type="predicted"/>
<sequence>MTQRLYFAVTIAAPRSKVWLTMQSPDGYRDWTSAFCEGSTYEGSWEQGARIRFLAPSGDGMTSEIAERREGTLLSIRHLGEIRQGVDDTHSPQVLAWAPAYENFHLRDLPAGGTELRVEVDTVADYVQYMHDTYPRALQRLKALCEAQEMHAS</sequence>
<protein>
    <submittedName>
        <fullName evidence="1">ATPase</fullName>
    </submittedName>
</protein>